<organism evidence="10 11">
    <name type="scientific">Catenaria anguillulae PL171</name>
    <dbReference type="NCBI Taxonomy" id="765915"/>
    <lineage>
        <taxon>Eukaryota</taxon>
        <taxon>Fungi</taxon>
        <taxon>Fungi incertae sedis</taxon>
        <taxon>Blastocladiomycota</taxon>
        <taxon>Blastocladiomycetes</taxon>
        <taxon>Blastocladiales</taxon>
        <taxon>Catenariaceae</taxon>
        <taxon>Catenaria</taxon>
    </lineage>
</organism>
<dbReference type="GO" id="GO:0061631">
    <property type="term" value="F:ubiquitin conjugating enzyme activity"/>
    <property type="evidence" value="ECO:0007669"/>
    <property type="project" value="UniProtKB-EC"/>
</dbReference>
<evidence type="ECO:0000256" key="7">
    <source>
        <dbReference type="PROSITE-ProRule" id="PRU10133"/>
    </source>
</evidence>
<comment type="pathway">
    <text evidence="2">Protein modification; protein ubiquitination.</text>
</comment>
<gene>
    <name evidence="10" type="ORF">BCR44DRAFT_1479200</name>
</gene>
<dbReference type="Gene3D" id="3.10.110.10">
    <property type="entry name" value="Ubiquitin Conjugating Enzyme"/>
    <property type="match status" value="1"/>
</dbReference>
<evidence type="ECO:0000256" key="5">
    <source>
        <dbReference type="ARBA" id="ARBA00022786"/>
    </source>
</evidence>
<dbReference type="STRING" id="765915.A0A1Y2HX22"/>
<dbReference type="PROSITE" id="PS50127">
    <property type="entry name" value="UBC_2"/>
    <property type="match status" value="1"/>
</dbReference>
<dbReference type="Proteomes" id="UP000193411">
    <property type="component" value="Unassembled WGS sequence"/>
</dbReference>
<protein>
    <submittedName>
        <fullName evidence="10">Ubiquitin conjugating enzyme</fullName>
    </submittedName>
</protein>
<keyword evidence="5 8" id="KW-0833">Ubl conjugation pathway</keyword>
<reference evidence="10 11" key="1">
    <citation type="submission" date="2016-07" db="EMBL/GenBank/DDBJ databases">
        <title>Pervasive Adenine N6-methylation of Active Genes in Fungi.</title>
        <authorList>
            <consortium name="DOE Joint Genome Institute"/>
            <person name="Mondo S.J."/>
            <person name="Dannebaum R.O."/>
            <person name="Kuo R.C."/>
            <person name="Labutti K."/>
            <person name="Haridas S."/>
            <person name="Kuo A."/>
            <person name="Salamov A."/>
            <person name="Ahrendt S.R."/>
            <person name="Lipzen A."/>
            <person name="Sullivan W."/>
            <person name="Andreopoulos W.B."/>
            <person name="Clum A."/>
            <person name="Lindquist E."/>
            <person name="Daum C."/>
            <person name="Ramamoorthy G.K."/>
            <person name="Gryganskyi A."/>
            <person name="Culley D."/>
            <person name="Magnuson J.K."/>
            <person name="James T.Y."/>
            <person name="O'Malley M.A."/>
            <person name="Stajich J.E."/>
            <person name="Spatafora J.W."/>
            <person name="Visel A."/>
            <person name="Grigoriev I.V."/>
        </authorList>
    </citation>
    <scope>NUCLEOTIDE SEQUENCE [LARGE SCALE GENOMIC DNA]</scope>
    <source>
        <strain evidence="10 11">PL171</strain>
    </source>
</reference>
<feature type="active site" description="Glycyl thioester intermediate" evidence="7">
    <location>
        <position position="102"/>
    </location>
</feature>
<dbReference type="InterPro" id="IPR023313">
    <property type="entry name" value="UBQ-conjugating_AS"/>
</dbReference>
<evidence type="ECO:0000256" key="4">
    <source>
        <dbReference type="ARBA" id="ARBA00022741"/>
    </source>
</evidence>
<proteinExistence type="inferred from homology"/>
<keyword evidence="3" id="KW-0808">Transferase</keyword>
<dbReference type="InterPro" id="IPR000608">
    <property type="entry name" value="UBC"/>
</dbReference>
<keyword evidence="11" id="KW-1185">Reference proteome</keyword>
<evidence type="ECO:0000256" key="6">
    <source>
        <dbReference type="ARBA" id="ARBA00022840"/>
    </source>
</evidence>
<comment type="caution">
    <text evidence="10">The sequence shown here is derived from an EMBL/GenBank/DDBJ whole genome shotgun (WGS) entry which is preliminary data.</text>
</comment>
<evidence type="ECO:0000313" key="10">
    <source>
        <dbReference type="EMBL" id="ORZ39156.1"/>
    </source>
</evidence>
<keyword evidence="4 8" id="KW-0547">Nucleotide-binding</keyword>
<name>A0A1Y2HX22_9FUNG</name>
<feature type="domain" description="UBC core" evidence="9">
    <location>
        <begin position="21"/>
        <end position="165"/>
    </location>
</feature>
<evidence type="ECO:0000259" key="9">
    <source>
        <dbReference type="PROSITE" id="PS50127"/>
    </source>
</evidence>
<dbReference type="GO" id="GO:0005524">
    <property type="term" value="F:ATP binding"/>
    <property type="evidence" value="ECO:0007669"/>
    <property type="project" value="UniProtKB-UniRule"/>
</dbReference>
<dbReference type="SMART" id="SM00212">
    <property type="entry name" value="UBCc"/>
    <property type="match status" value="1"/>
</dbReference>
<evidence type="ECO:0000313" key="11">
    <source>
        <dbReference type="Proteomes" id="UP000193411"/>
    </source>
</evidence>
<comment type="catalytic activity">
    <reaction evidence="1">
        <text>S-ubiquitinyl-[E1 ubiquitin-activating enzyme]-L-cysteine + [E2 ubiquitin-conjugating enzyme]-L-cysteine = [E1 ubiquitin-activating enzyme]-L-cysteine + S-ubiquitinyl-[E2 ubiquitin-conjugating enzyme]-L-cysteine.</text>
        <dbReference type="EC" id="2.3.2.23"/>
    </reaction>
</comment>
<dbReference type="SUPFAM" id="SSF54495">
    <property type="entry name" value="UBC-like"/>
    <property type="match status" value="1"/>
</dbReference>
<evidence type="ECO:0000256" key="2">
    <source>
        <dbReference type="ARBA" id="ARBA00004906"/>
    </source>
</evidence>
<dbReference type="PANTHER" id="PTHR24068">
    <property type="entry name" value="UBIQUITIN-CONJUGATING ENZYME E2"/>
    <property type="match status" value="1"/>
</dbReference>
<dbReference type="InterPro" id="IPR016135">
    <property type="entry name" value="UBQ-conjugating_enzyme/RWD"/>
</dbReference>
<keyword evidence="6 8" id="KW-0067">ATP-binding</keyword>
<dbReference type="EMBL" id="MCFL01000006">
    <property type="protein sequence ID" value="ORZ39156.1"/>
    <property type="molecule type" value="Genomic_DNA"/>
</dbReference>
<comment type="similarity">
    <text evidence="8">Belongs to the ubiquitin-conjugating enzyme family.</text>
</comment>
<dbReference type="FunFam" id="3.10.110.10:FF:000101">
    <property type="entry name" value="Ubiquitin-conjugating enzyme E2 D2"/>
    <property type="match status" value="1"/>
</dbReference>
<dbReference type="Pfam" id="PF00179">
    <property type="entry name" value="UQ_con"/>
    <property type="match status" value="1"/>
</dbReference>
<evidence type="ECO:0000256" key="1">
    <source>
        <dbReference type="ARBA" id="ARBA00000485"/>
    </source>
</evidence>
<dbReference type="PROSITE" id="PS00183">
    <property type="entry name" value="UBC_1"/>
    <property type="match status" value="1"/>
</dbReference>
<accession>A0A1Y2HX22</accession>
<dbReference type="AlphaFoldDB" id="A0A1Y2HX22"/>
<evidence type="ECO:0000256" key="3">
    <source>
        <dbReference type="ARBA" id="ARBA00022679"/>
    </source>
</evidence>
<evidence type="ECO:0000256" key="8">
    <source>
        <dbReference type="RuleBase" id="RU362109"/>
    </source>
</evidence>
<dbReference type="OrthoDB" id="7851174at2759"/>
<sequence length="165" mass="18521">MSASKRSGCTFNSFCSLYPGLLCLGIQRELAEIQSSPPHGISAQPNGDNLYEWTASILGPEGSPYEGGVFFVFDPAYPFKPPRITFKTRVYHPNVNSQGGICIDLLKDNWSPALTISKVLLSISSLLTDPNPSTALFPCRLRHHYMDDRERYERTAREWTKKYAS</sequence>